<feature type="domain" description="F-box/LRR-repeat protein 15/At3g58940/PEG3-like LRR" evidence="2">
    <location>
        <begin position="242"/>
        <end position="306"/>
    </location>
</feature>
<sequence>MADDRLSQLPIPILHHILCSLSQEAAVRTCILSKQWRHIGSTRPNLDFSEDWLSITPEKFVSVVDRIIQEYRDQNLSIHKLHLEISSPDSRRIISLLDKWIPMIAALNVKVFKLDCFSETRDYYDLPSAVFLAESLEELHLCQCRVSPVESVQFKCLRKLTLIWVKVDGGTFETITSGCPLLRSLVIDTCWGLRNVRLSEATLPGLKHFELDNFKRIKGCSIEINVLNIETVRIEGPWIWSNRQSTFLFSRLTSLRLYYVILSSESFDLLSFRCPILESLTLHNCSGFEEFHLASNSVKWLRISTSEILLKGARICAPNILNFTFIAHISQALHTFCFTTTTSKEWCSQVVLSSSHKDYPNFRVDSWFLGLRRLLKALSGSRISLFLQMDNSSEDLPWSAVRSGEPPVVEPPVVVRNLNFATCKCRTVSWYMGFTNALFRVCQPSYVWGGSLVSEPGRKYRFTEFQLNIYRLANGKVRTPPYFLRHNLEQVFVEALDEQPWHLMQWSNEMELQKWVQDGKIGLRLKWRFQNKLLAMDPDLKRTVVEDLDRFVRRKDNYRSVGKAWRRG</sequence>
<evidence type="ECO:0000313" key="4">
    <source>
        <dbReference type="Proteomes" id="UP001153555"/>
    </source>
</evidence>
<dbReference type="PANTHER" id="PTHR31639:SF42">
    <property type="entry name" value="OS02G0160200 PROTEIN"/>
    <property type="match status" value="1"/>
</dbReference>
<feature type="domain" description="F-box" evidence="1">
    <location>
        <begin position="6"/>
        <end position="39"/>
    </location>
</feature>
<name>A0A9N7RL57_STRHE</name>
<organism evidence="3 4">
    <name type="scientific">Striga hermonthica</name>
    <name type="common">Purple witchweed</name>
    <name type="synonym">Buchnera hermonthica</name>
    <dbReference type="NCBI Taxonomy" id="68872"/>
    <lineage>
        <taxon>Eukaryota</taxon>
        <taxon>Viridiplantae</taxon>
        <taxon>Streptophyta</taxon>
        <taxon>Embryophyta</taxon>
        <taxon>Tracheophyta</taxon>
        <taxon>Spermatophyta</taxon>
        <taxon>Magnoliopsida</taxon>
        <taxon>eudicotyledons</taxon>
        <taxon>Gunneridae</taxon>
        <taxon>Pentapetalae</taxon>
        <taxon>asterids</taxon>
        <taxon>lamiids</taxon>
        <taxon>Lamiales</taxon>
        <taxon>Orobanchaceae</taxon>
        <taxon>Buchnereae</taxon>
        <taxon>Striga</taxon>
    </lineage>
</organism>
<dbReference type="InterPro" id="IPR032675">
    <property type="entry name" value="LRR_dom_sf"/>
</dbReference>
<reference evidence="3" key="1">
    <citation type="submission" date="2019-12" db="EMBL/GenBank/DDBJ databases">
        <authorList>
            <person name="Scholes J."/>
        </authorList>
    </citation>
    <scope>NUCLEOTIDE SEQUENCE</scope>
</reference>
<evidence type="ECO:0000259" key="2">
    <source>
        <dbReference type="Pfam" id="PF24758"/>
    </source>
</evidence>
<dbReference type="InterPro" id="IPR036047">
    <property type="entry name" value="F-box-like_dom_sf"/>
</dbReference>
<keyword evidence="4" id="KW-1185">Reference proteome</keyword>
<dbReference type="Proteomes" id="UP001153555">
    <property type="component" value="Unassembled WGS sequence"/>
</dbReference>
<evidence type="ECO:0000313" key="3">
    <source>
        <dbReference type="EMBL" id="CAA0833999.1"/>
    </source>
</evidence>
<dbReference type="EMBL" id="CACSLK010027842">
    <property type="protein sequence ID" value="CAA0833999.1"/>
    <property type="molecule type" value="Genomic_DNA"/>
</dbReference>
<dbReference type="PANTHER" id="PTHR31639">
    <property type="entry name" value="F-BOX PROTEIN-LIKE"/>
    <property type="match status" value="1"/>
</dbReference>
<dbReference type="InterPro" id="IPR055411">
    <property type="entry name" value="LRR_FXL15/At3g58940/PEG3-like"/>
</dbReference>
<gene>
    <name evidence="3" type="ORF">SHERM_29255</name>
</gene>
<feature type="domain" description="F-box/LRR-repeat protein 15/At3g58940/PEG3-like LRR" evidence="2">
    <location>
        <begin position="97"/>
        <end position="203"/>
    </location>
</feature>
<protein>
    <recommendedName>
        <fullName evidence="5">F-box domain-containing protein</fullName>
    </recommendedName>
</protein>
<accession>A0A9N7RL57</accession>
<dbReference type="Pfam" id="PF00646">
    <property type="entry name" value="F-box"/>
    <property type="match status" value="1"/>
</dbReference>
<evidence type="ECO:0008006" key="5">
    <source>
        <dbReference type="Google" id="ProtNLM"/>
    </source>
</evidence>
<dbReference type="SUPFAM" id="SSF81383">
    <property type="entry name" value="F-box domain"/>
    <property type="match status" value="1"/>
</dbReference>
<evidence type="ECO:0000259" key="1">
    <source>
        <dbReference type="Pfam" id="PF00646"/>
    </source>
</evidence>
<comment type="caution">
    <text evidence="3">The sequence shown here is derived from an EMBL/GenBank/DDBJ whole genome shotgun (WGS) entry which is preliminary data.</text>
</comment>
<dbReference type="Gene3D" id="3.80.10.10">
    <property type="entry name" value="Ribonuclease Inhibitor"/>
    <property type="match status" value="1"/>
</dbReference>
<dbReference type="AlphaFoldDB" id="A0A9N7RL57"/>
<proteinExistence type="predicted"/>
<dbReference type="Pfam" id="PF24758">
    <property type="entry name" value="LRR_At5g56370"/>
    <property type="match status" value="2"/>
</dbReference>
<dbReference type="InterPro" id="IPR001810">
    <property type="entry name" value="F-box_dom"/>
</dbReference>
<dbReference type="OrthoDB" id="594804at2759"/>
<dbReference type="SUPFAM" id="SSF52047">
    <property type="entry name" value="RNI-like"/>
    <property type="match status" value="1"/>
</dbReference>